<dbReference type="PRINTS" id="PR00081">
    <property type="entry name" value="GDHRDH"/>
</dbReference>
<dbReference type="InterPro" id="IPR052184">
    <property type="entry name" value="SDR_enzymes"/>
</dbReference>
<dbReference type="RefSeq" id="WP_369203010.1">
    <property type="nucleotide sequence ID" value="NZ_JBFNXQ010000005.1"/>
</dbReference>
<dbReference type="SUPFAM" id="SSF51735">
    <property type="entry name" value="NAD(P)-binding Rossmann-fold domains"/>
    <property type="match status" value="1"/>
</dbReference>
<sequence>MADGDRTGPLLRRGGRIVNVSSGAGSFGETGGSGGVRAYSVSEAALDVLTVKLAADLRGRGVPVNAVCPGWVATDMGGPGGRPVEQGAASVLHALDLPDDGPTGGFFRDGHRIPW</sequence>
<gene>
    <name evidence="1" type="ORF">ABQ292_02845</name>
</gene>
<proteinExistence type="predicted"/>
<dbReference type="Proteomes" id="UP001560045">
    <property type="component" value="Unassembled WGS sequence"/>
</dbReference>
<reference evidence="1 2" key="1">
    <citation type="submission" date="2024-06" db="EMBL/GenBank/DDBJ databases">
        <title>Draft genome sequence of Geodermatophilus badlandi, a novel member of the Geodermatophilaceae isolated from badland sedimentary rocks in the Red desert, Wyoming, USA.</title>
        <authorList>
            <person name="Ben Tekaya S."/>
            <person name="Nouioui I."/>
            <person name="Flores G.M."/>
            <person name="Shaal M.N."/>
            <person name="Bredoire F."/>
            <person name="Basile F."/>
            <person name="Van Diepen L."/>
            <person name="Ward N.L."/>
        </authorList>
    </citation>
    <scope>NUCLEOTIDE SEQUENCE [LARGE SCALE GENOMIC DNA]</scope>
    <source>
        <strain evidence="1 2">WL48A</strain>
    </source>
</reference>
<protein>
    <submittedName>
        <fullName evidence="1">SDR family NAD(P)-dependent oxidoreductase</fullName>
    </submittedName>
</protein>
<evidence type="ECO:0000313" key="2">
    <source>
        <dbReference type="Proteomes" id="UP001560045"/>
    </source>
</evidence>
<organism evidence="1 2">
    <name type="scientific">Geodermatophilus maliterrae</name>
    <dbReference type="NCBI Taxonomy" id="3162531"/>
    <lineage>
        <taxon>Bacteria</taxon>
        <taxon>Bacillati</taxon>
        <taxon>Actinomycetota</taxon>
        <taxon>Actinomycetes</taxon>
        <taxon>Geodermatophilales</taxon>
        <taxon>Geodermatophilaceae</taxon>
        <taxon>Geodermatophilus</taxon>
    </lineage>
</organism>
<dbReference type="InterPro" id="IPR036291">
    <property type="entry name" value="NAD(P)-bd_dom_sf"/>
</dbReference>
<name>A0ABV3X9T2_9ACTN</name>
<evidence type="ECO:0000313" key="1">
    <source>
        <dbReference type="EMBL" id="MEX5717304.1"/>
    </source>
</evidence>
<keyword evidence="2" id="KW-1185">Reference proteome</keyword>
<dbReference type="PANTHER" id="PTHR45458">
    <property type="entry name" value="SHORT-CHAIN DEHYDROGENASE/REDUCTASE SDR"/>
    <property type="match status" value="1"/>
</dbReference>
<dbReference type="Pfam" id="PF00106">
    <property type="entry name" value="adh_short"/>
    <property type="match status" value="1"/>
</dbReference>
<dbReference type="PANTHER" id="PTHR45458:SF1">
    <property type="entry name" value="SHORT CHAIN DEHYDROGENASE"/>
    <property type="match status" value="1"/>
</dbReference>
<dbReference type="Gene3D" id="3.40.50.720">
    <property type="entry name" value="NAD(P)-binding Rossmann-like Domain"/>
    <property type="match status" value="1"/>
</dbReference>
<dbReference type="InterPro" id="IPR002347">
    <property type="entry name" value="SDR_fam"/>
</dbReference>
<dbReference type="EMBL" id="JBFNXQ010000005">
    <property type="protein sequence ID" value="MEX5717304.1"/>
    <property type="molecule type" value="Genomic_DNA"/>
</dbReference>
<accession>A0ABV3X9T2</accession>
<comment type="caution">
    <text evidence="1">The sequence shown here is derived from an EMBL/GenBank/DDBJ whole genome shotgun (WGS) entry which is preliminary data.</text>
</comment>